<keyword evidence="3" id="KW-1185">Reference proteome</keyword>
<dbReference type="InterPro" id="IPR024203">
    <property type="entry name" value="Deoxy-glucuronate_isom_IolB"/>
</dbReference>
<dbReference type="PANTHER" id="PTHR39193:SF1">
    <property type="entry name" value="5-DEOXY-GLUCURONATE ISOMERASE"/>
    <property type="match status" value="1"/>
</dbReference>
<dbReference type="PIRSF" id="PIRSF036628">
    <property type="entry name" value="IolB"/>
    <property type="match status" value="1"/>
</dbReference>
<comment type="caution">
    <text evidence="2">The sequence shown here is derived from an EMBL/GenBank/DDBJ whole genome shotgun (WGS) entry which is preliminary data.</text>
</comment>
<dbReference type="InterPro" id="IPR021120">
    <property type="entry name" value="KduI/IolB_isomerase"/>
</dbReference>
<dbReference type="Gene3D" id="2.60.120.10">
    <property type="entry name" value="Jelly Rolls"/>
    <property type="match status" value="2"/>
</dbReference>
<keyword evidence="1 2" id="KW-0413">Isomerase</keyword>
<dbReference type="PANTHER" id="PTHR39193">
    <property type="entry name" value="5-DEOXY-GLUCURONATE ISOMERASE"/>
    <property type="match status" value="1"/>
</dbReference>
<evidence type="ECO:0000313" key="2">
    <source>
        <dbReference type="EMBL" id="MFC7404387.1"/>
    </source>
</evidence>
<dbReference type="SUPFAM" id="SSF51182">
    <property type="entry name" value="RmlC-like cupins"/>
    <property type="match status" value="1"/>
</dbReference>
<dbReference type="InterPro" id="IPR011051">
    <property type="entry name" value="RmlC_Cupin_sf"/>
</dbReference>
<gene>
    <name evidence="2" type="ORF">ACFQQL_04635</name>
</gene>
<evidence type="ECO:0000313" key="3">
    <source>
        <dbReference type="Proteomes" id="UP001596455"/>
    </source>
</evidence>
<sequence>MAEYGQEYFEDIGTSAGVNTLRANTCRLIDFALVVLQDGEAHRFETASREFGIVVLTGTVDVAVGSRVFSGVGGRSSVFAAPPSMVYAPCGAEVTVTASGDAEVALCSAPSESDLEPYLVGPDDVTRGTWGQHNTTRDYAFTIDATRPSERLYVAEVTVSSGNWATYPPHKHEDDAPERGELFQEEMYYYRVSPATGFGFCGLYGGKVGSDYAFVVRDRTMLKMPHGYHVVTAAPGYKVWYLALFAGNSKGAAPQTDPDHAWYHNVETVLGNLRP</sequence>
<organism evidence="2 3">
    <name type="scientific">Georgenia alba</name>
    <dbReference type="NCBI Taxonomy" id="2233858"/>
    <lineage>
        <taxon>Bacteria</taxon>
        <taxon>Bacillati</taxon>
        <taxon>Actinomycetota</taxon>
        <taxon>Actinomycetes</taxon>
        <taxon>Micrococcales</taxon>
        <taxon>Bogoriellaceae</taxon>
        <taxon>Georgenia</taxon>
    </lineage>
</organism>
<name>A0ABW2Q626_9MICO</name>
<evidence type="ECO:0000256" key="1">
    <source>
        <dbReference type="ARBA" id="ARBA00023235"/>
    </source>
</evidence>
<dbReference type="Pfam" id="PF04962">
    <property type="entry name" value="KduI"/>
    <property type="match status" value="1"/>
</dbReference>
<dbReference type="Proteomes" id="UP001596455">
    <property type="component" value="Unassembled WGS sequence"/>
</dbReference>
<dbReference type="InterPro" id="IPR014710">
    <property type="entry name" value="RmlC-like_jellyroll"/>
</dbReference>
<dbReference type="EMBL" id="JBHTCQ010000001">
    <property type="protein sequence ID" value="MFC7404387.1"/>
    <property type="molecule type" value="Genomic_DNA"/>
</dbReference>
<reference evidence="3" key="1">
    <citation type="journal article" date="2019" name="Int. J. Syst. Evol. Microbiol.">
        <title>The Global Catalogue of Microorganisms (GCM) 10K type strain sequencing project: providing services to taxonomists for standard genome sequencing and annotation.</title>
        <authorList>
            <consortium name="The Broad Institute Genomics Platform"/>
            <consortium name="The Broad Institute Genome Sequencing Center for Infectious Disease"/>
            <person name="Wu L."/>
            <person name="Ma J."/>
        </authorList>
    </citation>
    <scope>NUCLEOTIDE SEQUENCE [LARGE SCALE GENOMIC DNA]</scope>
    <source>
        <strain evidence="3">JCM 1490</strain>
    </source>
</reference>
<protein>
    <submittedName>
        <fullName evidence="2">5-deoxy-glucuronate isomerase</fullName>
    </submittedName>
</protein>
<dbReference type="RefSeq" id="WP_382391727.1">
    <property type="nucleotide sequence ID" value="NZ_JBHTCQ010000001.1"/>
</dbReference>
<accession>A0ABW2Q626</accession>
<dbReference type="GO" id="GO:0016853">
    <property type="term" value="F:isomerase activity"/>
    <property type="evidence" value="ECO:0007669"/>
    <property type="project" value="UniProtKB-KW"/>
</dbReference>
<proteinExistence type="predicted"/>